<dbReference type="Pfam" id="PF07059">
    <property type="entry name" value="EDR2_C"/>
    <property type="match status" value="1"/>
</dbReference>
<evidence type="ECO:0000313" key="2">
    <source>
        <dbReference type="Proteomes" id="UP000515123"/>
    </source>
</evidence>
<feature type="domain" description="Protein ENHANCED DISEASE RESISTANCE 2 C-terminal" evidence="1">
    <location>
        <begin position="322"/>
        <end position="563"/>
    </location>
</feature>
<evidence type="ECO:0000259" key="1">
    <source>
        <dbReference type="Pfam" id="PF07059"/>
    </source>
</evidence>
<dbReference type="RefSeq" id="XP_020092432.1">
    <property type="nucleotide sequence ID" value="XM_020236843.1"/>
</dbReference>
<name>A0A6P5F9Z4_ANACO</name>
<organism evidence="5">
    <name type="scientific">Ananas comosus</name>
    <name type="common">Pineapple</name>
    <name type="synonym">Ananas ananas</name>
    <dbReference type="NCBI Taxonomy" id="4615"/>
    <lineage>
        <taxon>Eukaryota</taxon>
        <taxon>Viridiplantae</taxon>
        <taxon>Streptophyta</taxon>
        <taxon>Embryophyta</taxon>
        <taxon>Tracheophyta</taxon>
        <taxon>Spermatophyta</taxon>
        <taxon>Magnoliopsida</taxon>
        <taxon>Liliopsida</taxon>
        <taxon>Poales</taxon>
        <taxon>Bromeliaceae</taxon>
        <taxon>Bromelioideae</taxon>
        <taxon>Ananas</taxon>
    </lineage>
</organism>
<protein>
    <submittedName>
        <fullName evidence="3 4">Uncharacterized protein LOC109712966 isoform X1</fullName>
    </submittedName>
</protein>
<dbReference type="PANTHER" id="PTHR31558">
    <property type="entry name" value="CW14 PROTEIN"/>
    <property type="match status" value="1"/>
</dbReference>
<accession>A0A6P5F9Z4</accession>
<keyword evidence="2" id="KW-1185">Reference proteome</keyword>
<reference evidence="2" key="1">
    <citation type="journal article" date="2015" name="Nat. Genet.">
        <title>The pineapple genome and the evolution of CAM photosynthesis.</title>
        <authorList>
            <person name="Ming R."/>
            <person name="VanBuren R."/>
            <person name="Wai C.M."/>
            <person name="Tang H."/>
            <person name="Schatz M.C."/>
            <person name="Bowers J.E."/>
            <person name="Lyons E."/>
            <person name="Wang M.L."/>
            <person name="Chen J."/>
            <person name="Biggers E."/>
            <person name="Zhang J."/>
            <person name="Huang L."/>
            <person name="Zhang L."/>
            <person name="Miao W."/>
            <person name="Zhang J."/>
            <person name="Ye Z."/>
            <person name="Miao C."/>
            <person name="Lin Z."/>
            <person name="Wang H."/>
            <person name="Zhou H."/>
            <person name="Yim W.C."/>
            <person name="Priest H.D."/>
            <person name="Zheng C."/>
            <person name="Woodhouse M."/>
            <person name="Edger P.P."/>
            <person name="Guyot R."/>
            <person name="Guo H.B."/>
            <person name="Guo H."/>
            <person name="Zheng G."/>
            <person name="Singh R."/>
            <person name="Sharma A."/>
            <person name="Min X."/>
            <person name="Zheng Y."/>
            <person name="Lee H."/>
            <person name="Gurtowski J."/>
            <person name="Sedlazeck F.J."/>
            <person name="Harkess A."/>
            <person name="McKain M.R."/>
            <person name="Liao Z."/>
            <person name="Fang J."/>
            <person name="Liu J."/>
            <person name="Zhang X."/>
            <person name="Zhang Q."/>
            <person name="Hu W."/>
            <person name="Qin Y."/>
            <person name="Wang K."/>
            <person name="Chen L.Y."/>
            <person name="Shirley N."/>
            <person name="Lin Y.R."/>
            <person name="Liu L.Y."/>
            <person name="Hernandez A.G."/>
            <person name="Wright C.L."/>
            <person name="Bulone V."/>
            <person name="Tuskan G.A."/>
            <person name="Heath K."/>
            <person name="Zee F."/>
            <person name="Moore P.H."/>
            <person name="Sunkar R."/>
            <person name="Leebens-Mack J.H."/>
            <person name="Mockler T."/>
            <person name="Bennetzen J.L."/>
            <person name="Freeling M."/>
            <person name="Sankoff D."/>
            <person name="Paterson A.H."/>
            <person name="Zhu X."/>
            <person name="Yang X."/>
            <person name="Smith J.A."/>
            <person name="Cushman J.C."/>
            <person name="Paull R.E."/>
            <person name="Yu Q."/>
        </authorList>
    </citation>
    <scope>NUCLEOTIDE SEQUENCE [LARGE SCALE GENOMIC DNA]</scope>
    <source>
        <strain evidence="2">cv. F153</strain>
    </source>
</reference>
<dbReference type="AlphaFoldDB" id="A0A6P5F9Z4"/>
<dbReference type="RefSeq" id="XP_020092430.1">
    <property type="nucleotide sequence ID" value="XM_020236841.1"/>
</dbReference>
<dbReference type="Proteomes" id="UP000515123">
    <property type="component" value="Linkage group 7"/>
</dbReference>
<evidence type="ECO:0000313" key="4">
    <source>
        <dbReference type="RefSeq" id="XP_020092431.1"/>
    </source>
</evidence>
<dbReference type="GeneID" id="109712966"/>
<dbReference type="OrthoDB" id="9970435at2759"/>
<evidence type="ECO:0000313" key="5">
    <source>
        <dbReference type="RefSeq" id="XP_020092432.1"/>
    </source>
</evidence>
<evidence type="ECO:0000313" key="3">
    <source>
        <dbReference type="RefSeq" id="XP_020092430.1"/>
    </source>
</evidence>
<proteinExistence type="predicted"/>
<dbReference type="InterPro" id="IPR009769">
    <property type="entry name" value="EDR2_C"/>
</dbReference>
<gene>
    <name evidence="3 4 5" type="primary">LOC109712966</name>
</gene>
<reference evidence="3 4" key="2">
    <citation type="submission" date="2025-04" db="UniProtKB">
        <authorList>
            <consortium name="RefSeq"/>
        </authorList>
    </citation>
    <scope>IDENTIFICATION</scope>
    <source>
        <tissue evidence="3 4">Leaf</tissue>
    </source>
</reference>
<dbReference type="RefSeq" id="XP_020092431.1">
    <property type="nucleotide sequence ID" value="XM_020236842.1"/>
</dbReference>
<sequence>MGSCVSASNRRHRSRRCCFRSRRCRSKVSASITDAPIVRLSDAGNYYARSEVVHVGTTATNRQKSEVSNLTFHLTQLQWHHSQMDAGNVICEEEAWFDSVSILESDSDEDFSSVSGDFSQPASNAVEAQLLQYEDASRVVDAIHKSEELYSPPVTLAVEQYLRREGVKTEKLLVDAEPQDPERFKITNPEISVIPNGKVEEANLRNESKEVGMKTMKGENFKGSKEDKNGPQENALEIALRNTLSCCTPRGVNSSNKVQPFPTASPRAQKRKSAIIRLSFKRRSYDGEETTETCASKRYLYRPKAGVSVPCSVGEKLTQGCWSILEPSTFRLRGDSYFRDKKKSPAPNHSPYIPVGVDLFLCPRKVHHIAQHIELPSLKAHGTVPSLLIINIQMPTYPAAMFLGDSDGEGLSLVLYFKLSENFDKEISPQFQDSIQRFVNDEIEKVKGFPLDSTVPYRERLKIMAGLVNPEDMHLSATEKKLVNAYNEKPVLSRPQHNFYMGSNYFEIDLDIHRFSFISRKGLEAFRERLKHGVLNLGLAIQAQKQEELPEHMLCCVRLNKIDFIDHGQIPTLMALDDDLQERA</sequence>
<dbReference type="PANTHER" id="PTHR31558:SF40">
    <property type="entry name" value="EXPRESSED PROTEIN"/>
    <property type="match status" value="1"/>
</dbReference>